<dbReference type="EMBL" id="VSRR010005041">
    <property type="protein sequence ID" value="MPC41398.1"/>
    <property type="molecule type" value="Genomic_DNA"/>
</dbReference>
<evidence type="ECO:0000313" key="4">
    <source>
        <dbReference type="Proteomes" id="UP000324222"/>
    </source>
</evidence>
<feature type="compositionally biased region" description="Polar residues" evidence="1">
    <location>
        <begin position="81"/>
        <end position="98"/>
    </location>
</feature>
<keyword evidence="4" id="KW-1185">Reference proteome</keyword>
<sequence>MVAVIVMVMVMVMVVVVVVVGGCPRSLALEGKAVQPRDEVDVLGVTLMRITWLLDGKGLEVLYKAQPERQSCDAREPLKNPASSLKHTISTGDSQIKV</sequence>
<evidence type="ECO:0000313" key="3">
    <source>
        <dbReference type="EMBL" id="MPC41398.1"/>
    </source>
</evidence>
<evidence type="ECO:0000256" key="1">
    <source>
        <dbReference type="SAM" id="MobiDB-lite"/>
    </source>
</evidence>
<feature type="transmembrane region" description="Helical" evidence="2">
    <location>
        <begin position="6"/>
        <end position="27"/>
    </location>
</feature>
<protein>
    <submittedName>
        <fullName evidence="3">Uncharacterized protein</fullName>
    </submittedName>
</protein>
<name>A0A5B7F8G2_PORTR</name>
<reference evidence="3 4" key="1">
    <citation type="submission" date="2019-05" db="EMBL/GenBank/DDBJ databases">
        <title>Another draft genome of Portunus trituberculatus and its Hox gene families provides insights of decapod evolution.</title>
        <authorList>
            <person name="Jeong J.-H."/>
            <person name="Song I."/>
            <person name="Kim S."/>
            <person name="Choi T."/>
            <person name="Kim D."/>
            <person name="Ryu S."/>
            <person name="Kim W."/>
        </authorList>
    </citation>
    <scope>NUCLEOTIDE SEQUENCE [LARGE SCALE GENOMIC DNA]</scope>
    <source>
        <tissue evidence="3">Muscle</tissue>
    </source>
</reference>
<keyword evidence="2" id="KW-0812">Transmembrane</keyword>
<keyword evidence="2" id="KW-1133">Transmembrane helix</keyword>
<gene>
    <name evidence="3" type="ORF">E2C01_034987</name>
</gene>
<dbReference type="Proteomes" id="UP000324222">
    <property type="component" value="Unassembled WGS sequence"/>
</dbReference>
<organism evidence="3 4">
    <name type="scientific">Portunus trituberculatus</name>
    <name type="common">Swimming crab</name>
    <name type="synonym">Neptunus trituberculatus</name>
    <dbReference type="NCBI Taxonomy" id="210409"/>
    <lineage>
        <taxon>Eukaryota</taxon>
        <taxon>Metazoa</taxon>
        <taxon>Ecdysozoa</taxon>
        <taxon>Arthropoda</taxon>
        <taxon>Crustacea</taxon>
        <taxon>Multicrustacea</taxon>
        <taxon>Malacostraca</taxon>
        <taxon>Eumalacostraca</taxon>
        <taxon>Eucarida</taxon>
        <taxon>Decapoda</taxon>
        <taxon>Pleocyemata</taxon>
        <taxon>Brachyura</taxon>
        <taxon>Eubrachyura</taxon>
        <taxon>Portunoidea</taxon>
        <taxon>Portunidae</taxon>
        <taxon>Portuninae</taxon>
        <taxon>Portunus</taxon>
    </lineage>
</organism>
<comment type="caution">
    <text evidence="3">The sequence shown here is derived from an EMBL/GenBank/DDBJ whole genome shotgun (WGS) entry which is preliminary data.</text>
</comment>
<accession>A0A5B7F8G2</accession>
<keyword evidence="2" id="KW-0472">Membrane</keyword>
<proteinExistence type="predicted"/>
<feature type="region of interest" description="Disordered" evidence="1">
    <location>
        <begin position="70"/>
        <end position="98"/>
    </location>
</feature>
<evidence type="ECO:0000256" key="2">
    <source>
        <dbReference type="SAM" id="Phobius"/>
    </source>
</evidence>
<dbReference type="AlphaFoldDB" id="A0A5B7F8G2"/>